<sequence length="102" mass="10824">MSTTCDGDTSMEDHTTSVIAHNACFQAFKDNIGPGGQGQCSSMSHCTTDGTTFHICCPKESSVQKLEDGTTKALNKLYVGEGSCDSSQSANFSDFGFVYADM</sequence>
<dbReference type="AlphaFoldDB" id="A0A370T9S1"/>
<protein>
    <submittedName>
        <fullName evidence="1">Uncharacterized protein</fullName>
    </submittedName>
</protein>
<proteinExistence type="predicted"/>
<accession>A0A370T9S1</accession>
<organism evidence="1 2">
    <name type="scientific">Venustampulla echinocandica</name>
    <dbReference type="NCBI Taxonomy" id="2656787"/>
    <lineage>
        <taxon>Eukaryota</taxon>
        <taxon>Fungi</taxon>
        <taxon>Dikarya</taxon>
        <taxon>Ascomycota</taxon>
        <taxon>Pezizomycotina</taxon>
        <taxon>Leotiomycetes</taxon>
        <taxon>Helotiales</taxon>
        <taxon>Pleuroascaceae</taxon>
        <taxon>Venustampulla</taxon>
    </lineage>
</organism>
<dbReference type="RefSeq" id="XP_031864916.1">
    <property type="nucleotide sequence ID" value="XM_032018892.1"/>
</dbReference>
<evidence type="ECO:0000313" key="1">
    <source>
        <dbReference type="EMBL" id="RDL30391.1"/>
    </source>
</evidence>
<dbReference type="Proteomes" id="UP000254866">
    <property type="component" value="Unassembled WGS sequence"/>
</dbReference>
<reference evidence="1 2" key="1">
    <citation type="journal article" date="2018" name="IMA Fungus">
        <title>IMA Genome-F 9: Draft genome sequence of Annulohypoxylon stygium, Aspergillus mulundensis, Berkeleyomyces basicola (syn. Thielaviopsis basicola), Ceratocystis smalleyi, two Cercospora beticola strains, Coleophoma cylindrospora, Fusarium fracticaudum, Phialophora cf. hyalina, and Morchella septimelata.</title>
        <authorList>
            <person name="Wingfield B.D."/>
            <person name="Bills G.F."/>
            <person name="Dong Y."/>
            <person name="Huang W."/>
            <person name="Nel W.J."/>
            <person name="Swalarsk-Parry B.S."/>
            <person name="Vaghefi N."/>
            <person name="Wilken P.M."/>
            <person name="An Z."/>
            <person name="de Beer Z.W."/>
            <person name="De Vos L."/>
            <person name="Chen L."/>
            <person name="Duong T.A."/>
            <person name="Gao Y."/>
            <person name="Hammerbacher A."/>
            <person name="Kikkert J.R."/>
            <person name="Li Y."/>
            <person name="Li H."/>
            <person name="Li K."/>
            <person name="Li Q."/>
            <person name="Liu X."/>
            <person name="Ma X."/>
            <person name="Naidoo K."/>
            <person name="Pethybridge S.J."/>
            <person name="Sun J."/>
            <person name="Steenkamp E.T."/>
            <person name="van der Nest M.A."/>
            <person name="van Wyk S."/>
            <person name="Wingfield M.J."/>
            <person name="Xiong C."/>
            <person name="Yue Q."/>
            <person name="Zhang X."/>
        </authorList>
    </citation>
    <scope>NUCLEOTIDE SEQUENCE [LARGE SCALE GENOMIC DNA]</scope>
    <source>
        <strain evidence="1 2">BP 5553</strain>
    </source>
</reference>
<name>A0A370T9S1_9HELO</name>
<comment type="caution">
    <text evidence="1">The sequence shown here is derived from an EMBL/GenBank/DDBJ whole genome shotgun (WGS) entry which is preliminary data.</text>
</comment>
<dbReference type="EMBL" id="NPIC01000015">
    <property type="protein sequence ID" value="RDL30391.1"/>
    <property type="molecule type" value="Genomic_DNA"/>
</dbReference>
<dbReference type="GeneID" id="43603118"/>
<keyword evidence="2" id="KW-1185">Reference proteome</keyword>
<gene>
    <name evidence="1" type="ORF">BP5553_10269</name>
</gene>
<evidence type="ECO:0000313" key="2">
    <source>
        <dbReference type="Proteomes" id="UP000254866"/>
    </source>
</evidence>